<reference evidence="1" key="1">
    <citation type="submission" date="2021-02" db="EMBL/GenBank/DDBJ databases">
        <title>Rhodobacter shimadae sp. nov., an aerobic anoxygenic phototrophic bacterium isolated from a hot spring.</title>
        <authorList>
            <person name="Muramatsu S."/>
            <person name="Haruta S."/>
            <person name="Hirose S."/>
            <person name="Hanada S."/>
        </authorList>
    </citation>
    <scope>NUCLEOTIDE SEQUENCE</scope>
    <source>
        <strain evidence="1">N10</strain>
    </source>
</reference>
<sequence>MLHIDLPTRGEILKLAEVRGGPCVSIYVATTPLTEHAQQDRIELKNLMRDALGQLEAADTPKRTLARIEEAVAGVIADDDFWAYQANSLALFVTPETLTSFRLANKLQSMVEVSDRFHIKPLLRAVAFPHEAFVLAISMGGVRLVEVSADLPPHPVAVPGLPKDMADALGRRSHGERTGAGTGGESQSEHALLTRFSRAVDQALRPVLTGSERPLIVAAAEPLASIFRATSSYPLVAGEVIAGSADHRPDHELSAAARSILDGLHAAELARLAALYADRAGEGRATTDIAAAARAATFGAIDTLIVDMDQVVPGTVDADGVVTFAAAAGAGNYGVVDEIASRALKSGARVIAARAGDVPGGGSLAAILRYAI</sequence>
<dbReference type="Proteomes" id="UP000826300">
    <property type="component" value="Chromosome"/>
</dbReference>
<organism evidence="1 2">
    <name type="scientific">Neotabrizicola shimadae</name>
    <dbReference type="NCBI Taxonomy" id="2807096"/>
    <lineage>
        <taxon>Bacteria</taxon>
        <taxon>Pseudomonadati</taxon>
        <taxon>Pseudomonadota</taxon>
        <taxon>Alphaproteobacteria</taxon>
        <taxon>Rhodobacterales</taxon>
        <taxon>Paracoccaceae</taxon>
        <taxon>Neotabrizicola</taxon>
    </lineage>
</organism>
<gene>
    <name evidence="1" type="ORF">JO391_08115</name>
</gene>
<evidence type="ECO:0000313" key="2">
    <source>
        <dbReference type="Proteomes" id="UP000826300"/>
    </source>
</evidence>
<name>A0A8G0ZVX3_9RHOB</name>
<dbReference type="AlphaFoldDB" id="A0A8G0ZVX3"/>
<protein>
    <submittedName>
        <fullName evidence="1">Uncharacterized protein</fullName>
    </submittedName>
</protein>
<dbReference type="RefSeq" id="WP_220663993.1">
    <property type="nucleotide sequence ID" value="NZ_CP069370.1"/>
</dbReference>
<dbReference type="InterPro" id="IPR041638">
    <property type="entry name" value="BaeRF_family11"/>
</dbReference>
<dbReference type="KEGG" id="nsm:JO391_08115"/>
<proteinExistence type="predicted"/>
<evidence type="ECO:0000313" key="1">
    <source>
        <dbReference type="EMBL" id="QYZ71449.1"/>
    </source>
</evidence>
<accession>A0A8G0ZVX3</accession>
<dbReference type="Pfam" id="PF18855">
    <property type="entry name" value="baeRF_family11"/>
    <property type="match status" value="1"/>
</dbReference>
<dbReference type="EMBL" id="CP069370">
    <property type="protein sequence ID" value="QYZ71449.1"/>
    <property type="molecule type" value="Genomic_DNA"/>
</dbReference>
<keyword evidence="2" id="KW-1185">Reference proteome</keyword>